<dbReference type="EMBL" id="MU005769">
    <property type="protein sequence ID" value="KAF2709900.1"/>
    <property type="molecule type" value="Genomic_DNA"/>
</dbReference>
<protein>
    <submittedName>
        <fullName evidence="2">Uncharacterized protein</fullName>
    </submittedName>
</protein>
<organism evidence="2 3">
    <name type="scientific">Pleomassaria siparia CBS 279.74</name>
    <dbReference type="NCBI Taxonomy" id="1314801"/>
    <lineage>
        <taxon>Eukaryota</taxon>
        <taxon>Fungi</taxon>
        <taxon>Dikarya</taxon>
        <taxon>Ascomycota</taxon>
        <taxon>Pezizomycotina</taxon>
        <taxon>Dothideomycetes</taxon>
        <taxon>Pleosporomycetidae</taxon>
        <taxon>Pleosporales</taxon>
        <taxon>Pleomassariaceae</taxon>
        <taxon>Pleomassaria</taxon>
    </lineage>
</organism>
<keyword evidence="3" id="KW-1185">Reference proteome</keyword>
<feature type="region of interest" description="Disordered" evidence="1">
    <location>
        <begin position="1"/>
        <end position="46"/>
    </location>
</feature>
<name>A0A6G1KAV7_9PLEO</name>
<proteinExistence type="predicted"/>
<dbReference type="AlphaFoldDB" id="A0A6G1KAV7"/>
<evidence type="ECO:0000313" key="2">
    <source>
        <dbReference type="EMBL" id="KAF2709900.1"/>
    </source>
</evidence>
<evidence type="ECO:0000256" key="1">
    <source>
        <dbReference type="SAM" id="MobiDB-lite"/>
    </source>
</evidence>
<accession>A0A6G1KAV7</accession>
<feature type="compositionally biased region" description="Basic residues" evidence="1">
    <location>
        <begin position="15"/>
        <end position="31"/>
    </location>
</feature>
<feature type="region of interest" description="Disordered" evidence="1">
    <location>
        <begin position="93"/>
        <end position="115"/>
    </location>
</feature>
<feature type="compositionally biased region" description="Basic residues" evidence="1">
    <location>
        <begin position="97"/>
        <end position="106"/>
    </location>
</feature>
<reference evidence="2" key="1">
    <citation type="journal article" date="2020" name="Stud. Mycol.">
        <title>101 Dothideomycetes genomes: a test case for predicting lifestyles and emergence of pathogens.</title>
        <authorList>
            <person name="Haridas S."/>
            <person name="Albert R."/>
            <person name="Binder M."/>
            <person name="Bloem J."/>
            <person name="Labutti K."/>
            <person name="Salamov A."/>
            <person name="Andreopoulos B."/>
            <person name="Baker S."/>
            <person name="Barry K."/>
            <person name="Bills G."/>
            <person name="Bluhm B."/>
            <person name="Cannon C."/>
            <person name="Castanera R."/>
            <person name="Culley D."/>
            <person name="Daum C."/>
            <person name="Ezra D."/>
            <person name="Gonzalez J."/>
            <person name="Henrissat B."/>
            <person name="Kuo A."/>
            <person name="Liang C."/>
            <person name="Lipzen A."/>
            <person name="Lutzoni F."/>
            <person name="Magnuson J."/>
            <person name="Mondo S."/>
            <person name="Nolan M."/>
            <person name="Ohm R."/>
            <person name="Pangilinan J."/>
            <person name="Park H.-J."/>
            <person name="Ramirez L."/>
            <person name="Alfaro M."/>
            <person name="Sun H."/>
            <person name="Tritt A."/>
            <person name="Yoshinaga Y."/>
            <person name="Zwiers L.-H."/>
            <person name="Turgeon B."/>
            <person name="Goodwin S."/>
            <person name="Spatafora J."/>
            <person name="Crous P."/>
            <person name="Grigoriev I."/>
        </authorList>
    </citation>
    <scope>NUCLEOTIDE SEQUENCE</scope>
    <source>
        <strain evidence="2">CBS 279.74</strain>
    </source>
</reference>
<sequence length="132" mass="15504">MNDEEPGSTCANAKQGRRRRRRRRRRRKRKEKKEAEERRSEERTENCESCKWRYVGYGAVLKCTCRRGSLFIQLGSSWSDSLLNSSSSGTKAIVSQSHKRVHRHMRQPQTSTPYSEAANCNRRKRVCESQRV</sequence>
<dbReference type="Proteomes" id="UP000799428">
    <property type="component" value="Unassembled WGS sequence"/>
</dbReference>
<gene>
    <name evidence="2" type="ORF">K504DRAFT_246605</name>
</gene>
<evidence type="ECO:0000313" key="3">
    <source>
        <dbReference type="Proteomes" id="UP000799428"/>
    </source>
</evidence>
<feature type="compositionally biased region" description="Basic and acidic residues" evidence="1">
    <location>
        <begin position="32"/>
        <end position="46"/>
    </location>
</feature>